<proteinExistence type="predicted"/>
<dbReference type="PANTHER" id="PTHR46914">
    <property type="entry name" value="BACULOVIRAL IAP REPEAT-CONTAINING PROTEIN 1"/>
    <property type="match status" value="1"/>
</dbReference>
<reference evidence="1" key="1">
    <citation type="submission" date="2023-05" db="EMBL/GenBank/DDBJ databases">
        <authorList>
            <person name="Stuckert A."/>
        </authorList>
    </citation>
    <scope>NUCLEOTIDE SEQUENCE</scope>
</reference>
<dbReference type="SUPFAM" id="SSF52047">
    <property type="entry name" value="RNI-like"/>
    <property type="match status" value="1"/>
</dbReference>
<sequence length="133" mass="15542">QRGRRTIYTTDFTGNPANKWNATTRAHPFKHSQFQRAEGTRGRMPTGKWDIIGFLPEEFKSLQRIEKLVFKNENMETQCEQLGKMIEHFPNLNSFTIQCNHCSEFEKVITSLCQNTKMETLCIKKPMLNSELI</sequence>
<evidence type="ECO:0000313" key="2">
    <source>
        <dbReference type="Proteomes" id="UP001162483"/>
    </source>
</evidence>
<dbReference type="EMBL" id="CATNWA010019912">
    <property type="protein sequence ID" value="CAI9615669.1"/>
    <property type="molecule type" value="Genomic_DNA"/>
</dbReference>
<evidence type="ECO:0008006" key="3">
    <source>
        <dbReference type="Google" id="ProtNLM"/>
    </source>
</evidence>
<feature type="non-terminal residue" evidence="1">
    <location>
        <position position="1"/>
    </location>
</feature>
<gene>
    <name evidence="1" type="ORF">SPARVUS_LOCUS15271378</name>
</gene>
<dbReference type="InterPro" id="IPR028789">
    <property type="entry name" value="Naip"/>
</dbReference>
<name>A0ABN9H2Q8_9NEOB</name>
<dbReference type="Gene3D" id="3.80.10.10">
    <property type="entry name" value="Ribonuclease Inhibitor"/>
    <property type="match status" value="1"/>
</dbReference>
<feature type="non-terminal residue" evidence="1">
    <location>
        <position position="133"/>
    </location>
</feature>
<evidence type="ECO:0000313" key="1">
    <source>
        <dbReference type="EMBL" id="CAI9615669.1"/>
    </source>
</evidence>
<dbReference type="PANTHER" id="PTHR46914:SF1">
    <property type="entry name" value="BACULOVIRAL IAP REPEAT-CONTAINING PROTEIN 1"/>
    <property type="match status" value="1"/>
</dbReference>
<protein>
    <recommendedName>
        <fullName evidence="3">Recombination activating protein 1</fullName>
    </recommendedName>
</protein>
<comment type="caution">
    <text evidence="1">The sequence shown here is derived from an EMBL/GenBank/DDBJ whole genome shotgun (WGS) entry which is preliminary data.</text>
</comment>
<organism evidence="1 2">
    <name type="scientific">Staurois parvus</name>
    <dbReference type="NCBI Taxonomy" id="386267"/>
    <lineage>
        <taxon>Eukaryota</taxon>
        <taxon>Metazoa</taxon>
        <taxon>Chordata</taxon>
        <taxon>Craniata</taxon>
        <taxon>Vertebrata</taxon>
        <taxon>Euteleostomi</taxon>
        <taxon>Amphibia</taxon>
        <taxon>Batrachia</taxon>
        <taxon>Anura</taxon>
        <taxon>Neobatrachia</taxon>
        <taxon>Ranoidea</taxon>
        <taxon>Ranidae</taxon>
        <taxon>Staurois</taxon>
    </lineage>
</organism>
<dbReference type="InterPro" id="IPR032675">
    <property type="entry name" value="LRR_dom_sf"/>
</dbReference>
<accession>A0ABN9H2Q8</accession>
<dbReference type="Proteomes" id="UP001162483">
    <property type="component" value="Unassembled WGS sequence"/>
</dbReference>
<keyword evidence="2" id="KW-1185">Reference proteome</keyword>